<dbReference type="EMBL" id="CAKAEH010001736">
    <property type="protein sequence ID" value="CAG9539007.1"/>
    <property type="molecule type" value="Genomic_DNA"/>
</dbReference>
<accession>A0A8J2MAG4</accession>
<sequence>MFWRQPFTLTNLNVIVDPAIYLSSFASRIPSKQTTGRTRRSVDHPDERKKEENGGRMVWSDRGGGKGVIEEE</sequence>
<protein>
    <submittedName>
        <fullName evidence="2">Uncharacterized protein</fullName>
    </submittedName>
</protein>
<feature type="region of interest" description="Disordered" evidence="1">
    <location>
        <begin position="31"/>
        <end position="72"/>
    </location>
</feature>
<organism evidence="2 3">
    <name type="scientific">Cercopithifilaria johnstoni</name>
    <dbReference type="NCBI Taxonomy" id="2874296"/>
    <lineage>
        <taxon>Eukaryota</taxon>
        <taxon>Metazoa</taxon>
        <taxon>Ecdysozoa</taxon>
        <taxon>Nematoda</taxon>
        <taxon>Chromadorea</taxon>
        <taxon>Rhabditida</taxon>
        <taxon>Spirurina</taxon>
        <taxon>Spiruromorpha</taxon>
        <taxon>Filarioidea</taxon>
        <taxon>Onchocercidae</taxon>
        <taxon>Cercopithifilaria</taxon>
    </lineage>
</organism>
<evidence type="ECO:0000313" key="2">
    <source>
        <dbReference type="EMBL" id="CAG9539007.1"/>
    </source>
</evidence>
<reference evidence="2" key="1">
    <citation type="submission" date="2021-09" db="EMBL/GenBank/DDBJ databases">
        <authorList>
            <consortium name="Pathogen Informatics"/>
        </authorList>
    </citation>
    <scope>NUCLEOTIDE SEQUENCE</scope>
</reference>
<comment type="caution">
    <text evidence="2">The sequence shown here is derived from an EMBL/GenBank/DDBJ whole genome shotgun (WGS) entry which is preliminary data.</text>
</comment>
<evidence type="ECO:0000256" key="1">
    <source>
        <dbReference type="SAM" id="MobiDB-lite"/>
    </source>
</evidence>
<feature type="compositionally biased region" description="Basic and acidic residues" evidence="1">
    <location>
        <begin position="40"/>
        <end position="54"/>
    </location>
</feature>
<gene>
    <name evidence="2" type="ORF">CJOHNSTONI_LOCUS8652</name>
</gene>
<proteinExistence type="predicted"/>
<keyword evidence="3" id="KW-1185">Reference proteome</keyword>
<name>A0A8J2MAG4_9BILA</name>
<evidence type="ECO:0000313" key="3">
    <source>
        <dbReference type="Proteomes" id="UP000746747"/>
    </source>
</evidence>
<dbReference type="AlphaFoldDB" id="A0A8J2MAG4"/>
<dbReference type="Proteomes" id="UP000746747">
    <property type="component" value="Unassembled WGS sequence"/>
</dbReference>